<proteinExistence type="predicted"/>
<name>A0A0D1Z7Y6_9EURO</name>
<feature type="compositionally biased region" description="Polar residues" evidence="1">
    <location>
        <begin position="56"/>
        <end position="70"/>
    </location>
</feature>
<sequence>MRPVIEYFLCVVATPLLSEFPLHILELVDQKDGITPTHESISYQKDSEHGARHSSDFNSAPHCTNDNNDLTGADASGQRNGAYRILLAIVAVPHLYMLWRVIPFTCKMQISRHESLLF</sequence>
<dbReference type="VEuPathDB" id="FungiDB:PV07_11943"/>
<evidence type="ECO:0000313" key="3">
    <source>
        <dbReference type="Proteomes" id="UP000054466"/>
    </source>
</evidence>
<evidence type="ECO:0000256" key="1">
    <source>
        <dbReference type="SAM" id="MobiDB-lite"/>
    </source>
</evidence>
<dbReference type="RefSeq" id="XP_016243982.1">
    <property type="nucleotide sequence ID" value="XM_016399420.1"/>
</dbReference>
<evidence type="ECO:0000313" key="2">
    <source>
        <dbReference type="EMBL" id="KIW23766.1"/>
    </source>
</evidence>
<dbReference type="AlphaFoldDB" id="A0A0D1Z7Y6"/>
<dbReference type="GeneID" id="27351137"/>
<protein>
    <submittedName>
        <fullName evidence="2">Uncharacterized protein</fullName>
    </submittedName>
</protein>
<feature type="region of interest" description="Disordered" evidence="1">
    <location>
        <begin position="40"/>
        <end position="72"/>
    </location>
</feature>
<reference evidence="2 3" key="1">
    <citation type="submission" date="2015-01" db="EMBL/GenBank/DDBJ databases">
        <title>The Genome Sequence of Cladophialophora immunda CBS83496.</title>
        <authorList>
            <consortium name="The Broad Institute Genomics Platform"/>
            <person name="Cuomo C."/>
            <person name="de Hoog S."/>
            <person name="Gorbushina A."/>
            <person name="Stielow B."/>
            <person name="Teixiera M."/>
            <person name="Abouelleil A."/>
            <person name="Chapman S.B."/>
            <person name="Priest M."/>
            <person name="Young S.K."/>
            <person name="Wortman J."/>
            <person name="Nusbaum C."/>
            <person name="Birren B."/>
        </authorList>
    </citation>
    <scope>NUCLEOTIDE SEQUENCE [LARGE SCALE GENOMIC DNA]</scope>
    <source>
        <strain evidence="2 3">CBS 83496</strain>
    </source>
</reference>
<gene>
    <name evidence="2" type="ORF">PV07_11943</name>
</gene>
<dbReference type="OrthoDB" id="4152793at2759"/>
<keyword evidence="3" id="KW-1185">Reference proteome</keyword>
<dbReference type="HOGENOM" id="CLU_2072890_0_0_1"/>
<dbReference type="Proteomes" id="UP000054466">
    <property type="component" value="Unassembled WGS sequence"/>
</dbReference>
<organism evidence="2 3">
    <name type="scientific">Cladophialophora immunda</name>
    <dbReference type="NCBI Taxonomy" id="569365"/>
    <lineage>
        <taxon>Eukaryota</taxon>
        <taxon>Fungi</taxon>
        <taxon>Dikarya</taxon>
        <taxon>Ascomycota</taxon>
        <taxon>Pezizomycotina</taxon>
        <taxon>Eurotiomycetes</taxon>
        <taxon>Chaetothyriomycetidae</taxon>
        <taxon>Chaetothyriales</taxon>
        <taxon>Herpotrichiellaceae</taxon>
        <taxon>Cladophialophora</taxon>
    </lineage>
</organism>
<accession>A0A0D1Z7Y6</accession>
<dbReference type="EMBL" id="KN847046">
    <property type="protein sequence ID" value="KIW23766.1"/>
    <property type="molecule type" value="Genomic_DNA"/>
</dbReference>
<feature type="compositionally biased region" description="Basic and acidic residues" evidence="1">
    <location>
        <begin position="45"/>
        <end position="55"/>
    </location>
</feature>